<dbReference type="EMBL" id="MCFG01000020">
    <property type="protein sequence ID" value="ORX86548.1"/>
    <property type="molecule type" value="Genomic_DNA"/>
</dbReference>
<organism evidence="3 4">
    <name type="scientific">Anaeromyces robustus</name>
    <dbReference type="NCBI Taxonomy" id="1754192"/>
    <lineage>
        <taxon>Eukaryota</taxon>
        <taxon>Fungi</taxon>
        <taxon>Fungi incertae sedis</taxon>
        <taxon>Chytridiomycota</taxon>
        <taxon>Chytridiomycota incertae sedis</taxon>
        <taxon>Neocallimastigomycetes</taxon>
        <taxon>Neocallimastigales</taxon>
        <taxon>Neocallimastigaceae</taxon>
        <taxon>Anaeromyces</taxon>
    </lineage>
</organism>
<feature type="compositionally biased region" description="Low complexity" evidence="1">
    <location>
        <begin position="456"/>
        <end position="470"/>
    </location>
</feature>
<dbReference type="SUPFAM" id="SSF47576">
    <property type="entry name" value="Calponin-homology domain, CH-domain"/>
    <property type="match status" value="1"/>
</dbReference>
<reference evidence="3 4" key="1">
    <citation type="submission" date="2016-08" db="EMBL/GenBank/DDBJ databases">
        <title>A Parts List for Fungal Cellulosomes Revealed by Comparative Genomics.</title>
        <authorList>
            <consortium name="DOE Joint Genome Institute"/>
            <person name="Haitjema C.H."/>
            <person name="Gilmore S.P."/>
            <person name="Henske J.K."/>
            <person name="Solomon K.V."/>
            <person name="De Groot R."/>
            <person name="Kuo A."/>
            <person name="Mondo S.J."/>
            <person name="Salamov A.A."/>
            <person name="Labutti K."/>
            <person name="Zhao Z."/>
            <person name="Chiniquy J."/>
            <person name="Barry K."/>
            <person name="Brewer H.M."/>
            <person name="Purvine S.O."/>
            <person name="Wright A.T."/>
            <person name="Boxma B."/>
            <person name="Van Alen T."/>
            <person name="Hackstein J.H."/>
            <person name="Baker S.E."/>
            <person name="Grigoriev I.V."/>
            <person name="O'Malley M.A."/>
        </authorList>
    </citation>
    <scope>NUCLEOTIDE SEQUENCE [LARGE SCALE GENOMIC DNA]</scope>
    <source>
        <strain evidence="3 4">S4</strain>
    </source>
</reference>
<protein>
    <recommendedName>
        <fullName evidence="2">Calponin-homology (CH) domain-containing protein</fullName>
    </recommendedName>
</protein>
<accession>A0A1Y1XLB7</accession>
<reference evidence="3 4" key="2">
    <citation type="submission" date="2016-08" db="EMBL/GenBank/DDBJ databases">
        <title>Pervasive Adenine N6-methylation of Active Genes in Fungi.</title>
        <authorList>
            <consortium name="DOE Joint Genome Institute"/>
            <person name="Mondo S.J."/>
            <person name="Dannebaum R.O."/>
            <person name="Kuo R.C."/>
            <person name="Labutti K."/>
            <person name="Haridas S."/>
            <person name="Kuo A."/>
            <person name="Salamov A."/>
            <person name="Ahrendt S.R."/>
            <person name="Lipzen A."/>
            <person name="Sullivan W."/>
            <person name="Andreopoulos W.B."/>
            <person name="Clum A."/>
            <person name="Lindquist E."/>
            <person name="Daum C."/>
            <person name="Ramamoorthy G.K."/>
            <person name="Gryganskyi A."/>
            <person name="Culley D."/>
            <person name="Magnuson J.K."/>
            <person name="James T.Y."/>
            <person name="O'Malley M.A."/>
            <person name="Stajich J.E."/>
            <person name="Spatafora J.W."/>
            <person name="Visel A."/>
            <person name="Grigoriev I.V."/>
        </authorList>
    </citation>
    <scope>NUCLEOTIDE SEQUENCE [LARGE SCALE GENOMIC DNA]</scope>
    <source>
        <strain evidence="3 4">S4</strain>
    </source>
</reference>
<comment type="caution">
    <text evidence="3">The sequence shown here is derived from an EMBL/GenBank/DDBJ whole genome shotgun (WGS) entry which is preliminary data.</text>
</comment>
<gene>
    <name evidence="3" type="ORF">BCR32DRAFT_289973</name>
</gene>
<evidence type="ECO:0000313" key="3">
    <source>
        <dbReference type="EMBL" id="ORX86548.1"/>
    </source>
</evidence>
<sequence>MDSLEQLNDFDFMSFSDIDDYLKPTNPTIKKDFVDSLTNLSNLISNGILFINYNIYENLSNQNNNNGLKYTLPKECKKLSEVISKGIRKDKLRNYENQSKNLDNKSIIQKHGIDIIVTDTNGDNESDEDYFGMNQSMIKPHKDFTIDGMDSSMLFDQSAIFSSLDLPGDHIGNQSMIFMDSNERDLFSNDDPANRSSMFLNINGLTDLHNGIDPEGNNSTLVNLTDVDNNYLSTSDIESNNSTAYWDDLSPNVRIPGPVNDPEEFSSEEDDQQLLDEFDQAFAKKKFISLDSSRDIRKLGNRKQKLIRHTYPSSAIQVNQLQVYPDSWNEYDDIKFAKANIKKQNIKNSFPHNKLYPVVETPYTEDDDINSSEFYSPSQKGFVNNYRNDNGNNINNSSFIKDDLSITKDIVNKNIKKFNSLGVGNDESFQKIDPSSSNFSFSNISFITSNDNHSLNSNNNNKSFASSNINRLNTPSPQPSASYYSSNNNNIINSVDNFEYLQSKFNQPIQNDEDINHNLTKSNHVWKYKTKQDLVESSIIIPEDHHHEMLQVQSSDVLPENINIKDKINNIEASLLIVDHDSNKENNNESIIEHTIIKNSASDIDIVSNNKSDSIDPSVVNSTIIKEYENENDLVIEESIGTVKDLITDLEKEISINSENKESEEVEKDEPIEFISDHDNEVENKEELIEYLSDNEENEEQPIDFIQDHDIDESIIFEKDAQSLINDNIIDGNLEDNIIIEEEDSIVGNAIEEALENKSFVIQENAFMDEPFANDLSYAYDGHAAFHEAMKFFEDGNALETIQEEDEEEDIEQKFTVNSNSNSTIDNKLNNNDMCNDDPNPKEALNEEKIFEMIENNINEPEEIINNDDQIIFNEDIIVKDDKLPLIDDQAMNPIPMDNIHNNNEVNIPEIESEDVVDIVIQDNNKTEKILSDSKVTMVNPKKVVKTKMVKKVPVKSNEISVKDKKPLEKSIKKTKPVTTVKKVRKSLVLPTKNLIPTIKKVDPLISNNCVKAFTSSSLKHNIINTGPIEHEVTVSFSDFDNIKPKPKPILKSKSKSKLRTKPIQKPIPKKSIVSGSNVKPLAKSKVNKIKPTKTISKTSSNKAVLSKTNKKLIRKKEIETNDSSIIINNRSLKKDIPPFKIIPELKIKNNNEIKNNNLTNKSKKFNSNSSSFIVAADPKILDQKNTNTIRKRTISRSRRDSNIFNSEHHITYFPKSKRKTIIEYKIDIQSKENIYYQWVKNLLPEYTHKFVKYELCEVMSKSFVFEALIKKLSPEYESNDYNPRRNIFKTLLPLDNINKFNEVLNYIQKQMKITVVITAYDLHFGNLSSIFIIIRQLQRYENNHIINN</sequence>
<proteinExistence type="predicted"/>
<evidence type="ECO:0000259" key="2">
    <source>
        <dbReference type="PROSITE" id="PS50021"/>
    </source>
</evidence>
<keyword evidence="4" id="KW-1185">Reference proteome</keyword>
<feature type="region of interest" description="Disordered" evidence="1">
    <location>
        <begin position="456"/>
        <end position="482"/>
    </location>
</feature>
<dbReference type="InterPro" id="IPR036872">
    <property type="entry name" value="CH_dom_sf"/>
</dbReference>
<feature type="domain" description="Calponin-homology (CH)" evidence="2">
    <location>
        <begin position="1230"/>
        <end position="1343"/>
    </location>
</feature>
<name>A0A1Y1XLB7_9FUNG</name>
<dbReference type="InterPro" id="IPR001715">
    <property type="entry name" value="CH_dom"/>
</dbReference>
<dbReference type="PROSITE" id="PS50021">
    <property type="entry name" value="CH"/>
    <property type="match status" value="1"/>
</dbReference>
<feature type="region of interest" description="Disordered" evidence="1">
    <location>
        <begin position="819"/>
        <end position="839"/>
    </location>
</feature>
<evidence type="ECO:0000313" key="4">
    <source>
        <dbReference type="Proteomes" id="UP000193944"/>
    </source>
</evidence>
<dbReference type="Proteomes" id="UP000193944">
    <property type="component" value="Unassembled WGS sequence"/>
</dbReference>
<feature type="compositionally biased region" description="Polar residues" evidence="1">
    <location>
        <begin position="819"/>
        <end position="829"/>
    </location>
</feature>
<dbReference type="OrthoDB" id="2159594at2759"/>
<evidence type="ECO:0000256" key="1">
    <source>
        <dbReference type="SAM" id="MobiDB-lite"/>
    </source>
</evidence>